<dbReference type="SUPFAM" id="SSF110087">
    <property type="entry name" value="DR1885-like metal-binding protein"/>
    <property type="match status" value="1"/>
</dbReference>
<feature type="chain" id="PRO_5046990699" evidence="1">
    <location>
        <begin position="19"/>
        <end position="133"/>
    </location>
</feature>
<dbReference type="InterPro" id="IPR036182">
    <property type="entry name" value="PCuAC_sf"/>
</dbReference>
<dbReference type="PANTHER" id="PTHR36302:SF1">
    <property type="entry name" value="COPPER CHAPERONE PCU(A)C"/>
    <property type="match status" value="1"/>
</dbReference>
<name>A0ABW3I9M6_9PAST</name>
<dbReference type="RefSeq" id="WP_380821075.1">
    <property type="nucleotide sequence ID" value="NZ_JBHTJN010000012.1"/>
</dbReference>
<organism evidence="2 3">
    <name type="scientific">Seminibacterium arietis</name>
    <dbReference type="NCBI Taxonomy" id="1173502"/>
    <lineage>
        <taxon>Bacteria</taxon>
        <taxon>Pseudomonadati</taxon>
        <taxon>Pseudomonadota</taxon>
        <taxon>Gammaproteobacteria</taxon>
        <taxon>Pasteurellales</taxon>
        <taxon>Pasteurellaceae</taxon>
        <taxon>Seminibacterium</taxon>
    </lineage>
</organism>
<reference evidence="3" key="1">
    <citation type="journal article" date="2019" name="Int. J. Syst. Evol. Microbiol.">
        <title>The Global Catalogue of Microorganisms (GCM) 10K type strain sequencing project: providing services to taxonomists for standard genome sequencing and annotation.</title>
        <authorList>
            <consortium name="The Broad Institute Genomics Platform"/>
            <consortium name="The Broad Institute Genome Sequencing Center for Infectious Disease"/>
            <person name="Wu L."/>
            <person name="Ma J."/>
        </authorList>
    </citation>
    <scope>NUCLEOTIDE SEQUENCE [LARGE SCALE GENOMIC DNA]</scope>
    <source>
        <strain evidence="3">CCUG 61707</strain>
    </source>
</reference>
<keyword evidence="1" id="KW-0732">Signal</keyword>
<evidence type="ECO:0000313" key="3">
    <source>
        <dbReference type="Proteomes" id="UP001596996"/>
    </source>
</evidence>
<dbReference type="Gene3D" id="2.60.40.1890">
    <property type="entry name" value="PCu(A)C copper chaperone"/>
    <property type="match status" value="1"/>
</dbReference>
<protein>
    <submittedName>
        <fullName evidence="2">Copper chaperone PCu(A)C</fullName>
    </submittedName>
</protein>
<evidence type="ECO:0000313" key="2">
    <source>
        <dbReference type="EMBL" id="MFD0966599.1"/>
    </source>
</evidence>
<proteinExistence type="predicted"/>
<gene>
    <name evidence="2" type="ORF">ACFQ02_07085</name>
</gene>
<dbReference type="EMBL" id="JBHTJN010000012">
    <property type="protein sequence ID" value="MFD0966599.1"/>
    <property type="molecule type" value="Genomic_DNA"/>
</dbReference>
<dbReference type="InterPro" id="IPR007410">
    <property type="entry name" value="LpqE-like"/>
</dbReference>
<dbReference type="InterPro" id="IPR058248">
    <property type="entry name" value="Lxx211020-like"/>
</dbReference>
<comment type="caution">
    <text evidence="2">The sequence shown here is derived from an EMBL/GenBank/DDBJ whole genome shotgun (WGS) entry which is preliminary data.</text>
</comment>
<dbReference type="PANTHER" id="PTHR36302">
    <property type="entry name" value="BLR7088 PROTEIN"/>
    <property type="match status" value="1"/>
</dbReference>
<keyword evidence="3" id="KW-1185">Reference proteome</keyword>
<dbReference type="Pfam" id="PF04314">
    <property type="entry name" value="PCuAC"/>
    <property type="match status" value="1"/>
</dbReference>
<evidence type="ECO:0000256" key="1">
    <source>
        <dbReference type="SAM" id="SignalP"/>
    </source>
</evidence>
<dbReference type="Proteomes" id="UP001596996">
    <property type="component" value="Unassembled WGS sequence"/>
</dbReference>
<accession>A0ABW3I9M6</accession>
<sequence>MKKYILLLAGLLPITSFATIIVENPTVFATNSSSEPSAIFMRLKNTSTQPVNLLSVESPLKSRLEMHGMKNKKMTPVSMIEVAPKSVTELKRGGLHIMVFDSAQPIKTGTDFPLTLYFDNGEIISIQAKTISR</sequence>
<feature type="signal peptide" evidence="1">
    <location>
        <begin position="1"/>
        <end position="18"/>
    </location>
</feature>